<organism evidence="1 2">
    <name type="scientific">Bionectria ochroleuca</name>
    <name type="common">Gliocladium roseum</name>
    <dbReference type="NCBI Taxonomy" id="29856"/>
    <lineage>
        <taxon>Eukaryota</taxon>
        <taxon>Fungi</taxon>
        <taxon>Dikarya</taxon>
        <taxon>Ascomycota</taxon>
        <taxon>Pezizomycotina</taxon>
        <taxon>Sordariomycetes</taxon>
        <taxon>Hypocreomycetidae</taxon>
        <taxon>Hypocreales</taxon>
        <taxon>Bionectriaceae</taxon>
        <taxon>Clonostachys</taxon>
    </lineage>
</organism>
<comment type="caution">
    <text evidence="1">The sequence shown here is derived from an EMBL/GenBank/DDBJ whole genome shotgun (WGS) entry which is preliminary data.</text>
</comment>
<accession>A0A8H7N2W4</accession>
<dbReference type="EMBL" id="JADCTT010000011">
    <property type="protein sequence ID" value="KAF9746576.1"/>
    <property type="molecule type" value="Genomic_DNA"/>
</dbReference>
<sequence>MRGLSEMKVLENLELCGTCVYVETDDDTTTDGTLLTSLLPSSLQVFGLDNPHEHIYQDILGLASGAATLFPKLRKVTIRGVQEEQAEVFRQAFESSGIKFIKNEILPEFYHWR</sequence>
<evidence type="ECO:0000313" key="2">
    <source>
        <dbReference type="Proteomes" id="UP000616885"/>
    </source>
</evidence>
<gene>
    <name evidence="1" type="ORF">IM811_003481</name>
</gene>
<evidence type="ECO:0000313" key="1">
    <source>
        <dbReference type="EMBL" id="KAF9746576.1"/>
    </source>
</evidence>
<dbReference type="AlphaFoldDB" id="A0A8H7N2W4"/>
<proteinExistence type="predicted"/>
<reference evidence="1" key="1">
    <citation type="submission" date="2020-10" db="EMBL/GenBank/DDBJ databases">
        <title>High-Quality Genome Resource of Clonostachys rosea strain S41 by Oxford Nanopore Long-Read Sequencing.</title>
        <authorList>
            <person name="Wang H."/>
        </authorList>
    </citation>
    <scope>NUCLEOTIDE SEQUENCE</scope>
    <source>
        <strain evidence="1">S41</strain>
    </source>
</reference>
<name>A0A8H7N2W4_BIOOC</name>
<dbReference type="Proteomes" id="UP000616885">
    <property type="component" value="Unassembled WGS sequence"/>
</dbReference>
<protein>
    <submittedName>
        <fullName evidence="1">Uncharacterized protein</fullName>
    </submittedName>
</protein>